<name>A0ABR9VLR5_9SYNC</name>
<dbReference type="EMBL" id="JADEVV010000001">
    <property type="protein sequence ID" value="MBE9252280.1"/>
    <property type="molecule type" value="Genomic_DNA"/>
</dbReference>
<organism evidence="1 2">
    <name type="scientific">Synechocystis salina LEGE 00031</name>
    <dbReference type="NCBI Taxonomy" id="1828736"/>
    <lineage>
        <taxon>Bacteria</taxon>
        <taxon>Bacillati</taxon>
        <taxon>Cyanobacteriota</taxon>
        <taxon>Cyanophyceae</taxon>
        <taxon>Synechococcales</taxon>
        <taxon>Merismopediaceae</taxon>
        <taxon>Synechocystis</taxon>
    </lineage>
</organism>
<protein>
    <submittedName>
        <fullName evidence="1">Fluorescence recovery protein</fullName>
    </submittedName>
</protein>
<dbReference type="InterPro" id="IPR041601">
    <property type="entry name" value="FRP"/>
</dbReference>
<dbReference type="Proteomes" id="UP000658720">
    <property type="component" value="Unassembled WGS sequence"/>
</dbReference>
<dbReference type="Gene3D" id="6.10.140.1840">
    <property type="match status" value="1"/>
</dbReference>
<proteinExistence type="predicted"/>
<dbReference type="InterPro" id="IPR053747">
    <property type="entry name" value="Fluoresc_Recovery_Reg"/>
</dbReference>
<keyword evidence="2" id="KW-1185">Reference proteome</keyword>
<comment type="caution">
    <text evidence="1">The sequence shown here is derived from an EMBL/GenBank/DDBJ whole genome shotgun (WGS) entry which is preliminary data.</text>
</comment>
<gene>
    <name evidence="1" type="ORF">IQ217_00105</name>
</gene>
<dbReference type="Pfam" id="PF18032">
    <property type="entry name" value="FRP"/>
    <property type="match status" value="1"/>
</dbReference>
<dbReference type="RefSeq" id="WP_194018480.1">
    <property type="nucleotide sequence ID" value="NZ_JADEVV010000001.1"/>
</dbReference>
<evidence type="ECO:0000313" key="2">
    <source>
        <dbReference type="Proteomes" id="UP000658720"/>
    </source>
</evidence>
<sequence length="109" mass="12397">MLQTAEAPWSQAETQSAHALFRKAYERELDGLLATVQAQASQITKIDDLWKLHDFLSAKRHEIDGKYDDRQSVIIFVFAQLLKEGLVQAEELTFLAPDKQSKIKALARL</sequence>
<reference evidence="1 2" key="1">
    <citation type="submission" date="2020-10" db="EMBL/GenBank/DDBJ databases">
        <authorList>
            <person name="Castelo-Branco R."/>
            <person name="Eusebio N."/>
            <person name="Adriana R."/>
            <person name="Vieira A."/>
            <person name="Brugerolle De Fraissinette N."/>
            <person name="Rezende De Castro R."/>
            <person name="Schneider M.P."/>
            <person name="Vasconcelos V."/>
            <person name="Leao P.N."/>
        </authorList>
    </citation>
    <scope>NUCLEOTIDE SEQUENCE [LARGE SCALE GENOMIC DNA]</scope>
    <source>
        <strain evidence="1 2">LEGE 00031</strain>
    </source>
</reference>
<accession>A0ABR9VLR5</accession>
<evidence type="ECO:0000313" key="1">
    <source>
        <dbReference type="EMBL" id="MBE9252280.1"/>
    </source>
</evidence>